<evidence type="ECO:0000313" key="1">
    <source>
        <dbReference type="EMBL" id="JAH57125.1"/>
    </source>
</evidence>
<dbReference type="AlphaFoldDB" id="A0A0E9TW23"/>
<reference evidence="1" key="1">
    <citation type="submission" date="2014-11" db="EMBL/GenBank/DDBJ databases">
        <authorList>
            <person name="Amaro Gonzalez C."/>
        </authorList>
    </citation>
    <scope>NUCLEOTIDE SEQUENCE</scope>
</reference>
<organism evidence="1">
    <name type="scientific">Anguilla anguilla</name>
    <name type="common">European freshwater eel</name>
    <name type="synonym">Muraena anguilla</name>
    <dbReference type="NCBI Taxonomy" id="7936"/>
    <lineage>
        <taxon>Eukaryota</taxon>
        <taxon>Metazoa</taxon>
        <taxon>Chordata</taxon>
        <taxon>Craniata</taxon>
        <taxon>Vertebrata</taxon>
        <taxon>Euteleostomi</taxon>
        <taxon>Actinopterygii</taxon>
        <taxon>Neopterygii</taxon>
        <taxon>Teleostei</taxon>
        <taxon>Anguilliformes</taxon>
        <taxon>Anguillidae</taxon>
        <taxon>Anguilla</taxon>
    </lineage>
</organism>
<accession>A0A0E9TW23</accession>
<proteinExistence type="predicted"/>
<protein>
    <submittedName>
        <fullName evidence="1">Uncharacterized protein</fullName>
    </submittedName>
</protein>
<sequence length="43" mass="5243">METQVQQLNLKRILPFRLCYVSFNFCNTTVEQQTENQWHRNAL</sequence>
<dbReference type="EMBL" id="GBXM01051452">
    <property type="protein sequence ID" value="JAH57125.1"/>
    <property type="molecule type" value="Transcribed_RNA"/>
</dbReference>
<reference evidence="1" key="2">
    <citation type="journal article" date="2015" name="Fish Shellfish Immunol.">
        <title>Early steps in the European eel (Anguilla anguilla)-Vibrio vulnificus interaction in the gills: Role of the RtxA13 toxin.</title>
        <authorList>
            <person name="Callol A."/>
            <person name="Pajuelo D."/>
            <person name="Ebbesson L."/>
            <person name="Teles M."/>
            <person name="MacKenzie S."/>
            <person name="Amaro C."/>
        </authorList>
    </citation>
    <scope>NUCLEOTIDE SEQUENCE</scope>
</reference>
<name>A0A0E9TW23_ANGAN</name>